<evidence type="ECO:0008006" key="3">
    <source>
        <dbReference type="Google" id="ProtNLM"/>
    </source>
</evidence>
<gene>
    <name evidence="1" type="ORF">NIES1031_10625</name>
</gene>
<reference evidence="1 2" key="1">
    <citation type="submission" date="2016-11" db="EMBL/GenBank/DDBJ databases">
        <title>Draft Genome Sequences of Nine Cyanobacterial Strains from Diverse Habitats.</title>
        <authorList>
            <person name="Zhu T."/>
            <person name="Hou S."/>
            <person name="Lu X."/>
            <person name="Hess W.R."/>
        </authorList>
    </citation>
    <scope>NUCLEOTIDE SEQUENCE [LARGE SCALE GENOMIC DNA]</scope>
    <source>
        <strain evidence="1 2">5.2 s.c.1</strain>
    </source>
</reference>
<dbReference type="OrthoDB" id="582948at2"/>
<evidence type="ECO:0000313" key="1">
    <source>
        <dbReference type="EMBL" id="OKH27150.1"/>
    </source>
</evidence>
<dbReference type="STRING" id="247279.NIES1031_10625"/>
<dbReference type="RefSeq" id="WP_073549360.1">
    <property type="nucleotide sequence ID" value="NZ_CAWMVK010000041.1"/>
</dbReference>
<name>A0A1U7HU73_9CHRO</name>
<sequence length="98" mass="10970">MKLSRNILQQILEIAAEKGEAGFEEKDISHLFGDEYDLVFHLDYLNEKGLITGEFTPGAYAAFAIVPEPIHFIRGKITTKGQQYLQGLRQSDEAVTKG</sequence>
<comment type="caution">
    <text evidence="1">The sequence shown here is derived from an EMBL/GenBank/DDBJ whole genome shotgun (WGS) entry which is preliminary data.</text>
</comment>
<dbReference type="AlphaFoldDB" id="A0A1U7HU73"/>
<keyword evidence="2" id="KW-1185">Reference proteome</keyword>
<dbReference type="Proteomes" id="UP000185984">
    <property type="component" value="Unassembled WGS sequence"/>
</dbReference>
<protein>
    <recommendedName>
        <fullName evidence="3">DUF2513 domain-containing protein</fullName>
    </recommendedName>
</protein>
<evidence type="ECO:0000313" key="2">
    <source>
        <dbReference type="Proteomes" id="UP000185984"/>
    </source>
</evidence>
<proteinExistence type="predicted"/>
<dbReference type="EMBL" id="MRCC01000007">
    <property type="protein sequence ID" value="OKH27150.1"/>
    <property type="molecule type" value="Genomic_DNA"/>
</dbReference>
<accession>A0A1U7HU73</accession>
<organism evidence="1 2">
    <name type="scientific">Chroogloeocystis siderophila 5.2 s.c.1</name>
    <dbReference type="NCBI Taxonomy" id="247279"/>
    <lineage>
        <taxon>Bacteria</taxon>
        <taxon>Bacillati</taxon>
        <taxon>Cyanobacteriota</taxon>
        <taxon>Cyanophyceae</taxon>
        <taxon>Oscillatoriophycideae</taxon>
        <taxon>Chroococcales</taxon>
        <taxon>Chroococcaceae</taxon>
        <taxon>Chroogloeocystis</taxon>
    </lineage>
</organism>